<dbReference type="RefSeq" id="WP_161919007.1">
    <property type="nucleotide sequence ID" value="NZ_JAACYS010000001.1"/>
</dbReference>
<organism evidence="2 3">
    <name type="scientific">Pallidibacillus pasinlerensis</name>
    <dbReference type="NCBI Taxonomy" id="2703818"/>
    <lineage>
        <taxon>Bacteria</taxon>
        <taxon>Bacillati</taxon>
        <taxon>Bacillota</taxon>
        <taxon>Bacilli</taxon>
        <taxon>Bacillales</taxon>
        <taxon>Bacillaceae</taxon>
        <taxon>Pallidibacillus</taxon>
    </lineage>
</organism>
<reference evidence="2 3" key="1">
    <citation type="submission" date="2020-01" db="EMBL/GenBank/DDBJ databases">
        <title>A novel Bacillus sp. from Pasinler.</title>
        <authorList>
            <person name="Adiguzel A."/>
            <person name="Ay H."/>
            <person name="Baltaci M.O."/>
        </authorList>
    </citation>
    <scope>NUCLEOTIDE SEQUENCE [LARGE SCALE GENOMIC DNA]</scope>
    <source>
        <strain evidence="2 3">P1</strain>
    </source>
</reference>
<comment type="caution">
    <text evidence="2">The sequence shown here is derived from an EMBL/GenBank/DDBJ whole genome shotgun (WGS) entry which is preliminary data.</text>
</comment>
<keyword evidence="1" id="KW-0472">Membrane</keyword>
<evidence type="ECO:0008006" key="4">
    <source>
        <dbReference type="Google" id="ProtNLM"/>
    </source>
</evidence>
<keyword evidence="1" id="KW-1133">Transmembrane helix</keyword>
<dbReference type="Proteomes" id="UP000743899">
    <property type="component" value="Unassembled WGS sequence"/>
</dbReference>
<keyword evidence="3" id="KW-1185">Reference proteome</keyword>
<name>A0ABX0A1H7_9BACI</name>
<dbReference type="EMBL" id="JAACYS010000001">
    <property type="protein sequence ID" value="NCU16170.1"/>
    <property type="molecule type" value="Genomic_DNA"/>
</dbReference>
<evidence type="ECO:0000313" key="2">
    <source>
        <dbReference type="EMBL" id="NCU16170.1"/>
    </source>
</evidence>
<feature type="transmembrane region" description="Helical" evidence="1">
    <location>
        <begin position="7"/>
        <end position="24"/>
    </location>
</feature>
<accession>A0ABX0A1H7</accession>
<protein>
    <recommendedName>
        <fullName evidence="4">Copper amine oxidase-like N-terminal domain-containing protein</fullName>
    </recommendedName>
</protein>
<evidence type="ECO:0000256" key="1">
    <source>
        <dbReference type="SAM" id="Phobius"/>
    </source>
</evidence>
<gene>
    <name evidence="2" type="ORF">GW534_00075</name>
</gene>
<evidence type="ECO:0000313" key="3">
    <source>
        <dbReference type="Proteomes" id="UP000743899"/>
    </source>
</evidence>
<keyword evidence="1" id="KW-0812">Transmembrane</keyword>
<proteinExistence type="predicted"/>
<sequence>MRKTGWAIFLILTLSLIGFIYWQWNEFKGISILNDQDKLEQQIEIKQKSDRLIISHTFFHVNGDEISVIYPELISEIKCGNEGNIECREVINVDNKNVHYHYEIRFDSAHSSHILQDWFVKLNNIPVNETTINITVDNEITGYWATNAPLTFYDEMENVRYFSFVSQQTENLPLIWHKEPLQYTKVNEKIPLYYEGEINTETLSFLEVFTKLENKKYPTLIISNEFSPQSLSGLVITSSNDEPNQIEMDWITRFLMENYSDGKEEERWLFDLLAAYIADYTPANELQLYINELEKNVSEEEKQQWITLILQDNRYGKIDAKILDYYLGQIKNMNTSFFERCQTQLGSYVEMYFTMNKPIILQGNRELDEPVIIKNQHMYLPFETIISEFGFDFKKISDTEFYITDGVDVYRFYKNRDIFIFNEEMYGFFANEKIDPIIIIDEKIYATEKVFSDIFKFELYNLEEQIQIY</sequence>